<dbReference type="EMBL" id="JADGJH010001607">
    <property type="protein sequence ID" value="KAJ3111675.1"/>
    <property type="molecule type" value="Genomic_DNA"/>
</dbReference>
<dbReference type="AlphaFoldDB" id="A0AAD5SV60"/>
<evidence type="ECO:0000256" key="2">
    <source>
        <dbReference type="PROSITE-ProRule" id="PRU00192"/>
    </source>
</evidence>
<dbReference type="Gene3D" id="2.30.30.40">
    <property type="entry name" value="SH3 Domains"/>
    <property type="match status" value="1"/>
</dbReference>
<organism evidence="4 5">
    <name type="scientific">Physocladia obscura</name>
    <dbReference type="NCBI Taxonomy" id="109957"/>
    <lineage>
        <taxon>Eukaryota</taxon>
        <taxon>Fungi</taxon>
        <taxon>Fungi incertae sedis</taxon>
        <taxon>Chytridiomycota</taxon>
        <taxon>Chytridiomycota incertae sedis</taxon>
        <taxon>Chytridiomycetes</taxon>
        <taxon>Chytridiales</taxon>
        <taxon>Chytriomycetaceae</taxon>
        <taxon>Physocladia</taxon>
    </lineage>
</organism>
<feature type="domain" description="SH3" evidence="3">
    <location>
        <begin position="124"/>
        <end position="186"/>
    </location>
</feature>
<reference evidence="4" key="1">
    <citation type="submission" date="2020-05" db="EMBL/GenBank/DDBJ databases">
        <title>Phylogenomic resolution of chytrid fungi.</title>
        <authorList>
            <person name="Stajich J.E."/>
            <person name="Amses K."/>
            <person name="Simmons R."/>
            <person name="Seto K."/>
            <person name="Myers J."/>
            <person name="Bonds A."/>
            <person name="Quandt C.A."/>
            <person name="Barry K."/>
            <person name="Liu P."/>
            <person name="Grigoriev I."/>
            <person name="Longcore J.E."/>
            <person name="James T.Y."/>
        </authorList>
    </citation>
    <scope>NUCLEOTIDE SEQUENCE</scope>
    <source>
        <strain evidence="4">JEL0513</strain>
    </source>
</reference>
<evidence type="ECO:0000313" key="4">
    <source>
        <dbReference type="EMBL" id="KAJ3111675.1"/>
    </source>
</evidence>
<dbReference type="SUPFAM" id="SSF50044">
    <property type="entry name" value="SH3-domain"/>
    <property type="match status" value="1"/>
</dbReference>
<dbReference type="SMART" id="SM00326">
    <property type="entry name" value="SH3"/>
    <property type="match status" value="1"/>
</dbReference>
<feature type="non-terminal residue" evidence="4">
    <location>
        <position position="787"/>
    </location>
</feature>
<sequence>MQQRRVKLSSAEAVVLATNNSDRKRTLDIAFGQNGADRALIDSLLNPLESLAVTGNKEAPQDSLSDEEMVDLPSPESIQLLHIVASKNTADLARHLISAFHPIFDFPAPGLNRVAQGPPAKEEKHANMYVAIEDFDPESHDEIELRVGNKVIVTEKSDENGRWTGFNMDTNKTGRFPGLFVSVIASPSLHASLSIPAIDQWGEEYARCIKELDTSQFETFALPRLASAILTQNNCTQLQKFTLLDNILGRISYSSQLIFEGEDLLPRVFVAICETFTAFPEKILHIMTLNQFNTILSLSPQLFGKPQFVGKYLETFIQSKVKSDSNRDGPDLTVDNFEALKSVSDFVETSILPKFSTPILHRCHSFLIANALLFSLDKLGRYDVPLFEKYISLPRFRASDENHLSFPGWNFSTLKITDFDHNERSSFLSEPYGVQKLLHSMLVHIFRTNNTKSIDSYSQFIDQTLLLETFVIARICYLGEYDKWQKLFEKSLLDSLSSPQILTVDEKKFPKFIEAGISHTTKIPLIIQNISTFECNEYEINSFTLFSNNEVAVANASAAVMDLDLTGIVPHRTRIVSTSEHYSAGRRYDVELGVPSFDAMERGIMVVEVVGGSKRFRAVLKKGVFRLVQESIGVDGQIFKILDEKNNVLESGADLFVAGHLFEQNQDGSFLVPFSGQPKQETAIITYNGFSHPSNFEHLKEEYFLDAHWLFNREAVRQGANLSVAVHSMVKITDKKVFVKIADLEIVAIALTVKVVAVDGLESVKLFENFELFDDIDSVFDVHIPAS</sequence>
<protein>
    <recommendedName>
        <fullName evidence="3">SH3 domain-containing protein</fullName>
    </recommendedName>
</protein>
<name>A0AAD5SV60_9FUNG</name>
<gene>
    <name evidence="4" type="ORF">HK100_002605</name>
</gene>
<dbReference type="InterPro" id="IPR001452">
    <property type="entry name" value="SH3_domain"/>
</dbReference>
<evidence type="ECO:0000313" key="5">
    <source>
        <dbReference type="Proteomes" id="UP001211907"/>
    </source>
</evidence>
<comment type="caution">
    <text evidence="4">The sequence shown here is derived from an EMBL/GenBank/DDBJ whole genome shotgun (WGS) entry which is preliminary data.</text>
</comment>
<evidence type="ECO:0000259" key="3">
    <source>
        <dbReference type="PROSITE" id="PS50002"/>
    </source>
</evidence>
<keyword evidence="1 2" id="KW-0728">SH3 domain</keyword>
<accession>A0AAD5SV60</accession>
<dbReference type="PROSITE" id="PS50002">
    <property type="entry name" value="SH3"/>
    <property type="match status" value="1"/>
</dbReference>
<dbReference type="Proteomes" id="UP001211907">
    <property type="component" value="Unassembled WGS sequence"/>
</dbReference>
<evidence type="ECO:0000256" key="1">
    <source>
        <dbReference type="ARBA" id="ARBA00022443"/>
    </source>
</evidence>
<dbReference type="Pfam" id="PF00018">
    <property type="entry name" value="SH3_1"/>
    <property type="match status" value="1"/>
</dbReference>
<dbReference type="InterPro" id="IPR036028">
    <property type="entry name" value="SH3-like_dom_sf"/>
</dbReference>
<keyword evidence="5" id="KW-1185">Reference proteome</keyword>
<proteinExistence type="predicted"/>